<dbReference type="Proteomes" id="UP000499080">
    <property type="component" value="Unassembled WGS sequence"/>
</dbReference>
<feature type="compositionally biased region" description="Polar residues" evidence="1">
    <location>
        <begin position="52"/>
        <end position="67"/>
    </location>
</feature>
<dbReference type="AlphaFoldDB" id="A0A4Y2WKF6"/>
<evidence type="ECO:0000313" key="3">
    <source>
        <dbReference type="Proteomes" id="UP000499080"/>
    </source>
</evidence>
<keyword evidence="3" id="KW-1185">Reference proteome</keyword>
<proteinExistence type="predicted"/>
<protein>
    <submittedName>
        <fullName evidence="2">Uncharacterized protein</fullName>
    </submittedName>
</protein>
<evidence type="ECO:0000256" key="1">
    <source>
        <dbReference type="SAM" id="MobiDB-lite"/>
    </source>
</evidence>
<gene>
    <name evidence="2" type="ORF">AVEN_36739_1</name>
</gene>
<comment type="caution">
    <text evidence="2">The sequence shown here is derived from an EMBL/GenBank/DDBJ whole genome shotgun (WGS) entry which is preliminary data.</text>
</comment>
<feature type="region of interest" description="Disordered" evidence="1">
    <location>
        <begin position="52"/>
        <end position="85"/>
    </location>
</feature>
<organism evidence="2 3">
    <name type="scientific">Araneus ventricosus</name>
    <name type="common">Orbweaver spider</name>
    <name type="synonym">Epeira ventricosa</name>
    <dbReference type="NCBI Taxonomy" id="182803"/>
    <lineage>
        <taxon>Eukaryota</taxon>
        <taxon>Metazoa</taxon>
        <taxon>Ecdysozoa</taxon>
        <taxon>Arthropoda</taxon>
        <taxon>Chelicerata</taxon>
        <taxon>Arachnida</taxon>
        <taxon>Araneae</taxon>
        <taxon>Araneomorphae</taxon>
        <taxon>Entelegynae</taxon>
        <taxon>Araneoidea</taxon>
        <taxon>Araneidae</taxon>
        <taxon>Araneus</taxon>
    </lineage>
</organism>
<reference evidence="2 3" key="1">
    <citation type="journal article" date="2019" name="Sci. Rep.">
        <title>Orb-weaving spider Araneus ventricosus genome elucidates the spidroin gene catalogue.</title>
        <authorList>
            <person name="Kono N."/>
            <person name="Nakamura H."/>
            <person name="Ohtoshi R."/>
            <person name="Moran D.A.P."/>
            <person name="Shinohara A."/>
            <person name="Yoshida Y."/>
            <person name="Fujiwara M."/>
            <person name="Mori M."/>
            <person name="Tomita M."/>
            <person name="Arakawa K."/>
        </authorList>
    </citation>
    <scope>NUCLEOTIDE SEQUENCE [LARGE SCALE GENOMIC DNA]</scope>
</reference>
<accession>A0A4Y2WKF6</accession>
<name>A0A4Y2WKF6_ARAVE</name>
<evidence type="ECO:0000313" key="2">
    <source>
        <dbReference type="EMBL" id="GBO36437.1"/>
    </source>
</evidence>
<sequence length="96" mass="10536">MKNSNPMLPHRRSTSMLARRGITVTLKAVIHDNFTPHPSMLQSIHLGRSFTTAPRNANPVTPTSTFSDHLGEPSTPSPTRTHAHVAAPTVFMVQIE</sequence>
<dbReference type="EMBL" id="BGPR01060619">
    <property type="protein sequence ID" value="GBO36437.1"/>
    <property type="molecule type" value="Genomic_DNA"/>
</dbReference>